<keyword evidence="4" id="KW-1185">Reference proteome</keyword>
<dbReference type="RefSeq" id="WP_204500613.1">
    <property type="nucleotide sequence ID" value="NZ_JACJKJ010000010.1"/>
</dbReference>
<feature type="chain" id="PRO_5045285317" evidence="1">
    <location>
        <begin position="19"/>
        <end position="419"/>
    </location>
</feature>
<protein>
    <submittedName>
        <fullName evidence="3">DUF4302 domain-containing protein</fullName>
    </submittedName>
</protein>
<dbReference type="PROSITE" id="PS51257">
    <property type="entry name" value="PROKAR_LIPOPROTEIN"/>
    <property type="match status" value="1"/>
</dbReference>
<feature type="signal peptide" evidence="1">
    <location>
        <begin position="1"/>
        <end position="18"/>
    </location>
</feature>
<evidence type="ECO:0000313" key="3">
    <source>
        <dbReference type="EMBL" id="MBM6806729.1"/>
    </source>
</evidence>
<evidence type="ECO:0000259" key="2">
    <source>
        <dbReference type="Pfam" id="PF16377"/>
    </source>
</evidence>
<dbReference type="Pfam" id="PF16377">
    <property type="entry name" value="DUF4987"/>
    <property type="match status" value="1"/>
</dbReference>
<evidence type="ECO:0000256" key="1">
    <source>
        <dbReference type="SAM" id="SignalP"/>
    </source>
</evidence>
<comment type="caution">
    <text evidence="3">The sequence shown here is derived from an EMBL/GenBank/DDBJ whole genome shotgun (WGS) entry which is preliminary data.</text>
</comment>
<name>A0ABS2FAF0_9BACE</name>
<dbReference type="InterPro" id="IPR025396">
    <property type="entry name" value="DUF4302"/>
</dbReference>
<accession>A0ABS2FAF0</accession>
<gene>
    <name evidence="3" type="ORF">H6A24_09530</name>
</gene>
<dbReference type="Proteomes" id="UP000782117">
    <property type="component" value="Unassembled WGS sequence"/>
</dbReference>
<evidence type="ECO:0000313" key="4">
    <source>
        <dbReference type="Proteomes" id="UP000782117"/>
    </source>
</evidence>
<feature type="domain" description="DUF4987" evidence="2">
    <location>
        <begin position="270"/>
        <end position="388"/>
    </location>
</feature>
<dbReference type="Pfam" id="PF14135">
    <property type="entry name" value="DUF4302"/>
    <property type="match status" value="1"/>
</dbReference>
<dbReference type="EMBL" id="JACJKJ010000010">
    <property type="protein sequence ID" value="MBM6806729.1"/>
    <property type="molecule type" value="Genomic_DNA"/>
</dbReference>
<dbReference type="InterPro" id="IPR032271">
    <property type="entry name" value="DUF4987"/>
</dbReference>
<proteinExistence type="predicted"/>
<keyword evidence="1" id="KW-0732">Signal</keyword>
<organism evidence="3 4">
    <name type="scientific">Bacteroides caecicola</name>
    <dbReference type="NCBI Taxonomy" id="1462569"/>
    <lineage>
        <taxon>Bacteria</taxon>
        <taxon>Pseudomonadati</taxon>
        <taxon>Bacteroidota</taxon>
        <taxon>Bacteroidia</taxon>
        <taxon>Bacteroidales</taxon>
        <taxon>Bacteroidaceae</taxon>
        <taxon>Bacteroides</taxon>
    </lineage>
</organism>
<sequence length="419" mass="47093">MKRILFYMTCFAALLLQACNNEVDDLFDKSAEERLDEELQTCKELLLSAENGWVLDYYPQSNQNYGGYCMTVKFDDQQVTAASEITGDPTQTVSSLYSIKSDVGPTLNFDTYNDILHYFADPDNSAGAGLGKGYEGDYEFSIMSHTDNEIVLQGKKTKNTMHMYKLEESSESYLTKVAQMTEAIANRPSEIGTYEGTVNGVQIIATAPVDRHVSIQIGEEESQSIACVYTDKGVRLYEPISVNDTEINALEWSTEQNTFTVGGQALTPVTSPIYDRYLEFCGTYTMKYNNGSQDKEVEITVSEGNFINRSYNVEGLTFPLPLYYNEANDCFEILTINATEYYVAIWEVQDDGNLTWATGVGLLGNIKTNEETQESYYAFEDNGTWGSYTGRAVILWGPDGEYRGFGGDTRYINIEFHKK</sequence>
<reference evidence="3 4" key="1">
    <citation type="journal article" date="2021" name="Sci. Rep.">
        <title>The distribution of antibiotic resistance genes in chicken gut microbiota commensals.</title>
        <authorList>
            <person name="Juricova H."/>
            <person name="Matiasovicova J."/>
            <person name="Kubasova T."/>
            <person name="Cejkova D."/>
            <person name="Rychlik I."/>
        </authorList>
    </citation>
    <scope>NUCLEOTIDE SEQUENCE [LARGE SCALE GENOMIC DNA]</scope>
    <source>
        <strain evidence="3 4">An768</strain>
    </source>
</reference>